<evidence type="ECO:0000313" key="4">
    <source>
        <dbReference type="Proteomes" id="UP001212326"/>
    </source>
</evidence>
<evidence type="ECO:0000256" key="1">
    <source>
        <dbReference type="SAM" id="MobiDB-lite"/>
    </source>
</evidence>
<feature type="compositionally biased region" description="Low complexity" evidence="1">
    <location>
        <begin position="28"/>
        <end position="51"/>
    </location>
</feature>
<evidence type="ECO:0000313" key="3">
    <source>
        <dbReference type="EMBL" id="WBO63612.1"/>
    </source>
</evidence>
<proteinExistence type="predicted"/>
<keyword evidence="2" id="KW-0732">Signal</keyword>
<feature type="signal peptide" evidence="2">
    <location>
        <begin position="1"/>
        <end position="32"/>
    </location>
</feature>
<name>A0ABY7P1J8_9ACTN</name>
<feature type="chain" id="PRO_5045307696" evidence="2">
    <location>
        <begin position="33"/>
        <end position="143"/>
    </location>
</feature>
<evidence type="ECO:0000256" key="2">
    <source>
        <dbReference type="SAM" id="SignalP"/>
    </source>
</evidence>
<dbReference type="Proteomes" id="UP001212326">
    <property type="component" value="Chromosome"/>
</dbReference>
<feature type="region of interest" description="Disordered" evidence="1">
    <location>
        <begin position="28"/>
        <end position="143"/>
    </location>
</feature>
<organism evidence="3 4">
    <name type="scientific">Streptomyces camelliae</name>
    <dbReference type="NCBI Taxonomy" id="3004093"/>
    <lineage>
        <taxon>Bacteria</taxon>
        <taxon>Bacillati</taxon>
        <taxon>Actinomycetota</taxon>
        <taxon>Actinomycetes</taxon>
        <taxon>Kitasatosporales</taxon>
        <taxon>Streptomycetaceae</taxon>
        <taxon>Streptomyces</taxon>
    </lineage>
</organism>
<keyword evidence="4" id="KW-1185">Reference proteome</keyword>
<protein>
    <submittedName>
        <fullName evidence="3">Uncharacterized protein</fullName>
    </submittedName>
</protein>
<dbReference type="RefSeq" id="WP_270081451.1">
    <property type="nucleotide sequence ID" value="NZ_CP115300.1"/>
</dbReference>
<gene>
    <name evidence="3" type="ORF">O1G22_12620</name>
</gene>
<accession>A0ABY7P1J8</accession>
<sequence length="143" mass="14198">MLAKKAGKGPMVAAVCAAPILALAVGTGVSSAADHPSSASPESAPSVASLAFLPRVQPPGGTQGNGSGSDQSNGSGSDQGNGSGSSQSNGSGSSQGNGSGDQGNNWSSGHGRLHRHNRNNNDEPGNNHIRLHIHNRNTNREGS</sequence>
<dbReference type="EMBL" id="CP115300">
    <property type="protein sequence ID" value="WBO63612.1"/>
    <property type="molecule type" value="Genomic_DNA"/>
</dbReference>
<reference evidence="3 4" key="1">
    <citation type="submission" date="2022-12" db="EMBL/GenBank/DDBJ databases">
        <authorList>
            <person name="Mo P."/>
        </authorList>
    </citation>
    <scope>NUCLEOTIDE SEQUENCE [LARGE SCALE GENOMIC DNA]</scope>
    <source>
        <strain evidence="3 4">HUAS 2-6</strain>
    </source>
</reference>